<comment type="caution">
    <text evidence="1">The sequence shown here is derived from an EMBL/GenBank/DDBJ whole genome shotgun (WGS) entry which is preliminary data.</text>
</comment>
<accession>A0ACC1S6J9</accession>
<evidence type="ECO:0000313" key="2">
    <source>
        <dbReference type="Proteomes" id="UP001148629"/>
    </source>
</evidence>
<proteinExistence type="predicted"/>
<sequence>MSPINPGGERQFVDKILDENAAKIEQIRETFQAPSFAVGVIRKGERFFRGFGYANHETRRKPDDKTIYGVGSCTKAFTATILARLAHDGALDLDVPVSDNMPDLKTACNPVVGETMTTRDMASHCVGLGHMLYRFIGKHGMVFTDRSDVPLIFNSLPKVAEFRSEWQYNNWLYALSGVLITQLSGKSLGSMAEEEIFSKLAMERSSFTSPADDNFATSYLVFDNRPAQPMPLPSLADGDAFDSSGAMRSCVSDMLTWADALMKARRASLREALAEIQEPYFPLADDPNQQYAMGLYSLHLPTPEINAVTNIYANPSYILGQDSRPRAVIGHPGEYGGFLSVYWTFPEDETAIVVLCNSFGINGNPANIVAQLIAQELFDMKPRVEFVQVAESTVANARKRWTDLRGAWISRRVLGTEPAALDSYTGRFYNVALAMELQFTVLQVDPAPRLCLVINGRPEQDFKLTYYHHDTWTFLPETRDECIFEGYSSYVSRLECVILEFHTFLDDMFQEVKWQLDPDPRDSPTVFQRLYL</sequence>
<dbReference type="EMBL" id="JANRMS010000901">
    <property type="protein sequence ID" value="KAJ3533043.1"/>
    <property type="molecule type" value="Genomic_DNA"/>
</dbReference>
<name>A0ACC1S6J9_9HYPO</name>
<reference evidence="1" key="1">
    <citation type="submission" date="2022-08" db="EMBL/GenBank/DDBJ databases">
        <title>Genome Sequence of Fusarium decemcellulare.</title>
        <authorList>
            <person name="Buettner E."/>
        </authorList>
    </citation>
    <scope>NUCLEOTIDE SEQUENCE</scope>
    <source>
        <strain evidence="1">Babe19</strain>
    </source>
</reference>
<dbReference type="Proteomes" id="UP001148629">
    <property type="component" value="Unassembled WGS sequence"/>
</dbReference>
<organism evidence="1 2">
    <name type="scientific">Fusarium decemcellulare</name>
    <dbReference type="NCBI Taxonomy" id="57161"/>
    <lineage>
        <taxon>Eukaryota</taxon>
        <taxon>Fungi</taxon>
        <taxon>Dikarya</taxon>
        <taxon>Ascomycota</taxon>
        <taxon>Pezizomycotina</taxon>
        <taxon>Sordariomycetes</taxon>
        <taxon>Hypocreomycetidae</taxon>
        <taxon>Hypocreales</taxon>
        <taxon>Nectriaceae</taxon>
        <taxon>Fusarium</taxon>
        <taxon>Fusarium decemcellulare species complex</taxon>
    </lineage>
</organism>
<protein>
    <submittedName>
        <fullName evidence="1">Uncharacterized protein</fullName>
    </submittedName>
</protein>
<gene>
    <name evidence="1" type="ORF">NM208_g8159</name>
</gene>
<evidence type="ECO:0000313" key="1">
    <source>
        <dbReference type="EMBL" id="KAJ3533043.1"/>
    </source>
</evidence>
<keyword evidence="2" id="KW-1185">Reference proteome</keyword>